<dbReference type="AlphaFoldDB" id="A0A518KDB2"/>
<dbReference type="InterPro" id="IPR001296">
    <property type="entry name" value="Glyco_trans_1"/>
</dbReference>
<protein>
    <submittedName>
        <fullName evidence="6">Capsular glucan synthase</fullName>
        <ecNumber evidence="6">2.4.1.21</ecNumber>
    </submittedName>
</protein>
<dbReference type="KEGG" id="bmei:Spa11_40060"/>
<dbReference type="PANTHER" id="PTHR12526">
    <property type="entry name" value="GLYCOSYLTRANSFERASE"/>
    <property type="match status" value="1"/>
</dbReference>
<evidence type="ECO:0000256" key="1">
    <source>
        <dbReference type="ARBA" id="ARBA00009481"/>
    </source>
</evidence>
<dbReference type="Pfam" id="PF13579">
    <property type="entry name" value="Glyco_trans_4_4"/>
    <property type="match status" value="1"/>
</dbReference>
<evidence type="ECO:0000313" key="7">
    <source>
        <dbReference type="Proteomes" id="UP000316426"/>
    </source>
</evidence>
<dbReference type="Pfam" id="PF00534">
    <property type="entry name" value="Glycos_transf_1"/>
    <property type="match status" value="1"/>
</dbReference>
<feature type="domain" description="Glycosyl transferase family 1" evidence="4">
    <location>
        <begin position="259"/>
        <end position="418"/>
    </location>
</feature>
<proteinExistence type="inferred from homology"/>
<evidence type="ECO:0000259" key="4">
    <source>
        <dbReference type="Pfam" id="PF00534"/>
    </source>
</evidence>
<dbReference type="SUPFAM" id="SSF53756">
    <property type="entry name" value="UDP-Glycosyltransferase/glycogen phosphorylase"/>
    <property type="match status" value="1"/>
</dbReference>
<gene>
    <name evidence="6" type="primary">glgA_2</name>
    <name evidence="6" type="ORF">Spa11_40060</name>
</gene>
<dbReference type="InterPro" id="IPR028098">
    <property type="entry name" value="Glyco_trans_4-like_N"/>
</dbReference>
<dbReference type="PANTHER" id="PTHR12526:SF640">
    <property type="entry name" value="COLANIC ACID BIOSYNTHESIS GLYCOSYLTRANSFERASE WCAL-RELATED"/>
    <property type="match status" value="1"/>
</dbReference>
<feature type="domain" description="Glycosyltransferase subfamily 4-like N-terminal" evidence="5">
    <location>
        <begin position="24"/>
        <end position="225"/>
    </location>
</feature>
<dbReference type="Gene3D" id="3.40.50.2000">
    <property type="entry name" value="Glycogen Phosphorylase B"/>
    <property type="match status" value="2"/>
</dbReference>
<dbReference type="CDD" id="cd03801">
    <property type="entry name" value="GT4_PimA-like"/>
    <property type="match status" value="1"/>
</dbReference>
<name>A0A518KDB2_9BACT</name>
<organism evidence="6 7">
    <name type="scientific">Botrimarina mediterranea</name>
    <dbReference type="NCBI Taxonomy" id="2528022"/>
    <lineage>
        <taxon>Bacteria</taxon>
        <taxon>Pseudomonadati</taxon>
        <taxon>Planctomycetota</taxon>
        <taxon>Planctomycetia</taxon>
        <taxon>Pirellulales</taxon>
        <taxon>Lacipirellulaceae</taxon>
        <taxon>Botrimarina</taxon>
    </lineage>
</organism>
<dbReference type="Proteomes" id="UP000316426">
    <property type="component" value="Chromosome"/>
</dbReference>
<evidence type="ECO:0000256" key="3">
    <source>
        <dbReference type="ARBA" id="ARBA00022679"/>
    </source>
</evidence>
<keyword evidence="7" id="KW-1185">Reference proteome</keyword>
<dbReference type="EC" id="2.4.1.21" evidence="6"/>
<evidence type="ECO:0000256" key="2">
    <source>
        <dbReference type="ARBA" id="ARBA00022676"/>
    </source>
</evidence>
<dbReference type="EMBL" id="CP036349">
    <property type="protein sequence ID" value="QDV75784.1"/>
    <property type="molecule type" value="Genomic_DNA"/>
</dbReference>
<reference evidence="6 7" key="1">
    <citation type="submission" date="2019-02" db="EMBL/GenBank/DDBJ databases">
        <title>Deep-cultivation of Planctomycetes and their phenomic and genomic characterization uncovers novel biology.</title>
        <authorList>
            <person name="Wiegand S."/>
            <person name="Jogler M."/>
            <person name="Boedeker C."/>
            <person name="Pinto D."/>
            <person name="Vollmers J."/>
            <person name="Rivas-Marin E."/>
            <person name="Kohn T."/>
            <person name="Peeters S.H."/>
            <person name="Heuer A."/>
            <person name="Rast P."/>
            <person name="Oberbeckmann S."/>
            <person name="Bunk B."/>
            <person name="Jeske O."/>
            <person name="Meyerdierks A."/>
            <person name="Storesund J.E."/>
            <person name="Kallscheuer N."/>
            <person name="Luecker S."/>
            <person name="Lage O.M."/>
            <person name="Pohl T."/>
            <person name="Merkel B.J."/>
            <person name="Hornburger P."/>
            <person name="Mueller R.-W."/>
            <person name="Bruemmer F."/>
            <person name="Labrenz M."/>
            <person name="Spormann A.M."/>
            <person name="Op den Camp H."/>
            <person name="Overmann J."/>
            <person name="Amann R."/>
            <person name="Jetten M.S.M."/>
            <person name="Mascher T."/>
            <person name="Medema M.H."/>
            <person name="Devos D.P."/>
            <person name="Kaster A.-K."/>
            <person name="Ovreas L."/>
            <person name="Rohde M."/>
            <person name="Galperin M.Y."/>
            <person name="Jogler C."/>
        </authorList>
    </citation>
    <scope>NUCLEOTIDE SEQUENCE [LARGE SCALE GENOMIC DNA]</scope>
    <source>
        <strain evidence="6 7">Spa11</strain>
    </source>
</reference>
<comment type="similarity">
    <text evidence="1">Belongs to the glycosyltransferase group 1 family. Glycosyltransferase 4 subfamily.</text>
</comment>
<keyword evidence="3 6" id="KW-0808">Transferase</keyword>
<keyword evidence="2 6" id="KW-0328">Glycosyltransferase</keyword>
<evidence type="ECO:0000313" key="6">
    <source>
        <dbReference type="EMBL" id="QDV75784.1"/>
    </source>
</evidence>
<accession>A0A518KDB2</accession>
<evidence type="ECO:0000259" key="5">
    <source>
        <dbReference type="Pfam" id="PF13579"/>
    </source>
</evidence>
<dbReference type="GO" id="GO:0009011">
    <property type="term" value="F:alpha-1,4-glucan glucosyltransferase (ADP-glucose donor) activity"/>
    <property type="evidence" value="ECO:0007669"/>
    <property type="project" value="UniProtKB-EC"/>
</dbReference>
<sequence length="446" mass="48472">MRIAYLAAGAAGMYCGSCLHDNTLANALRAKGEDVFLVPTYTPLRTDEPSAPVDRVFFGGVNSYLKQVSPWFRRAPRWLENLVDSQWFLKFATSGAGSVDPAKLGALTVSMLRGEEGNQARQLDQLVDWLVDEAKPDVVHLSNSMLLGMARRIALRCGPPVVCALSGEDLFLEGLTAPHYEEARALLRQRAAEVAGFTALNGYYADFMAGYLGVERDKVHVVPHGLDLAGVVGRVYRDEPPVDDRGLSAVGDADRAPLRVGYFARVCREKGLHLLVEACERLAERRPDLAFELHAGGYLGAGDRNYLIDLRKKSEFGALAGRFRYHGELDRAQKYALLASLDVFSTPTVYAEAKGLPALEAMAVGVPVVLPEHGSFPEMVATTGGGLLHRPHDPEGLSEALERLLSDPSARRAFGQAGAAAVRERFHAGRMADETLAVYRGLVGSR</sequence>
<dbReference type="RefSeq" id="WP_145115720.1">
    <property type="nucleotide sequence ID" value="NZ_CP036349.1"/>
</dbReference>